<evidence type="ECO:0000256" key="1">
    <source>
        <dbReference type="SAM" id="MobiDB-lite"/>
    </source>
</evidence>
<accession>A0ABQ0GP82</accession>
<keyword evidence="2" id="KW-0472">Membrane</keyword>
<dbReference type="EMBL" id="BAAFSV010000005">
    <property type="protein sequence ID" value="GAB1319547.1"/>
    <property type="molecule type" value="Genomic_DNA"/>
</dbReference>
<keyword evidence="2" id="KW-0812">Transmembrane</keyword>
<dbReference type="Proteomes" id="UP001628179">
    <property type="component" value="Unassembled WGS sequence"/>
</dbReference>
<organism evidence="3 4">
    <name type="scientific">Madurella fahalii</name>
    <dbReference type="NCBI Taxonomy" id="1157608"/>
    <lineage>
        <taxon>Eukaryota</taxon>
        <taxon>Fungi</taxon>
        <taxon>Dikarya</taxon>
        <taxon>Ascomycota</taxon>
        <taxon>Pezizomycotina</taxon>
        <taxon>Sordariomycetes</taxon>
        <taxon>Sordariomycetidae</taxon>
        <taxon>Sordariales</taxon>
        <taxon>Sordariales incertae sedis</taxon>
        <taxon>Madurella</taxon>
    </lineage>
</organism>
<protein>
    <submittedName>
        <fullName evidence="3">Uncharacterized protein</fullName>
    </submittedName>
</protein>
<keyword evidence="4" id="KW-1185">Reference proteome</keyword>
<comment type="caution">
    <text evidence="3">The sequence shown here is derived from an EMBL/GenBank/DDBJ whole genome shotgun (WGS) entry which is preliminary data.</text>
</comment>
<gene>
    <name evidence="3" type="ORF">MFIFM68171_09757</name>
</gene>
<name>A0ABQ0GP82_9PEZI</name>
<evidence type="ECO:0000256" key="2">
    <source>
        <dbReference type="SAM" id="Phobius"/>
    </source>
</evidence>
<evidence type="ECO:0000313" key="4">
    <source>
        <dbReference type="Proteomes" id="UP001628179"/>
    </source>
</evidence>
<feature type="region of interest" description="Disordered" evidence="1">
    <location>
        <begin position="45"/>
        <end position="66"/>
    </location>
</feature>
<feature type="transmembrane region" description="Helical" evidence="2">
    <location>
        <begin position="145"/>
        <end position="172"/>
    </location>
</feature>
<proteinExistence type="predicted"/>
<feature type="transmembrane region" description="Helical" evidence="2">
    <location>
        <begin position="102"/>
        <end position="125"/>
    </location>
</feature>
<keyword evidence="2" id="KW-1133">Transmembrane helix</keyword>
<reference evidence="3 4" key="1">
    <citation type="submission" date="2024-09" db="EMBL/GenBank/DDBJ databases">
        <title>Itraconazole resistance in Madurella fahalii resulting from another homologue of gene encoding cytochrome P450 14-alpha sterol demethylase (CYP51).</title>
        <authorList>
            <person name="Yoshioka I."/>
            <person name="Fahal A.H."/>
            <person name="Kaneko S."/>
            <person name="Yaguchi T."/>
        </authorList>
    </citation>
    <scope>NUCLEOTIDE SEQUENCE [LARGE SCALE GENOMIC DNA]</scope>
    <source>
        <strain evidence="3 4">IFM 68171</strain>
    </source>
</reference>
<evidence type="ECO:0000313" key="3">
    <source>
        <dbReference type="EMBL" id="GAB1319547.1"/>
    </source>
</evidence>
<dbReference type="RefSeq" id="XP_070921277.1">
    <property type="nucleotide sequence ID" value="XM_071065176.1"/>
</dbReference>
<sequence>MVANWIGRLATIFRSAKAAPENKSNNATVTSRTGRLVSILGSIKTRTDEEKGAETAANVTSGGQTHEKPQLAHLSLDFLGPPNLQLNLSSGQSSSERKTMELFAVAVVALILQFSLLVVAGVAVYHQPTRDWVGYEAQPYGLPCYVIGSSFLFNGIALCSFVIENSAVEFVWMRPARRKISDKHNARLIWLQQSQCVKDQTFGSYGILSGFKRYVLTSSRQEDVKGCEHHDKERKSDGLVRRRKSASDATGALAYSQSHLDTTIEELTC</sequence>
<dbReference type="GeneID" id="98180499"/>